<organism evidence="3 4">
    <name type="scientific">Streptomyces rugosispiralis</name>
    <dbReference type="NCBI Taxonomy" id="2967341"/>
    <lineage>
        <taxon>Bacteria</taxon>
        <taxon>Bacillati</taxon>
        <taxon>Actinomycetota</taxon>
        <taxon>Actinomycetes</taxon>
        <taxon>Kitasatosporales</taxon>
        <taxon>Streptomycetaceae</taxon>
        <taxon>Streptomyces</taxon>
    </lineage>
</organism>
<evidence type="ECO:0008006" key="5">
    <source>
        <dbReference type="Google" id="ProtNLM"/>
    </source>
</evidence>
<keyword evidence="2" id="KW-0812">Transmembrane</keyword>
<protein>
    <recommendedName>
        <fullName evidence="5">Secreted protein</fullName>
    </recommendedName>
</protein>
<keyword evidence="2" id="KW-0472">Membrane</keyword>
<proteinExistence type="predicted"/>
<accession>A0ABT1USJ9</accession>
<evidence type="ECO:0000256" key="1">
    <source>
        <dbReference type="SAM" id="MobiDB-lite"/>
    </source>
</evidence>
<dbReference type="EMBL" id="JANIAA010000003">
    <property type="protein sequence ID" value="MCQ8188090.1"/>
    <property type="molecule type" value="Genomic_DNA"/>
</dbReference>
<keyword evidence="4" id="KW-1185">Reference proteome</keyword>
<keyword evidence="2" id="KW-1133">Transmembrane helix</keyword>
<sequence length="165" mass="18210">MKQTKEPGSLRRIWRIRPLRFALIGLVCLVLLPVGCVGVLNAVSGECARPNAKVSESDLPGTYRGPHGMRITLDTDGSLEVRKWPYDPFLDDERRFEGRGVWSYDATEATDGDVIPGVRLGFQEGTPESDVPTEDQKLTVGGSPDDPVLLAQDDPDKCPDAEFRR</sequence>
<dbReference type="Proteomes" id="UP001204746">
    <property type="component" value="Unassembled WGS sequence"/>
</dbReference>
<gene>
    <name evidence="3" type="ORF">NP777_07480</name>
</gene>
<reference evidence="3 4" key="1">
    <citation type="submission" date="2022-07" db="EMBL/GenBank/DDBJ databases">
        <authorList>
            <person name="Phongsopitanun W."/>
            <person name="Tanasupawat S."/>
        </authorList>
    </citation>
    <scope>NUCLEOTIDE SEQUENCE [LARGE SCALE GENOMIC DNA]</scope>
    <source>
        <strain evidence="3 4">RCU-064</strain>
    </source>
</reference>
<comment type="caution">
    <text evidence="3">The sequence shown here is derived from an EMBL/GenBank/DDBJ whole genome shotgun (WGS) entry which is preliminary data.</text>
</comment>
<evidence type="ECO:0000313" key="3">
    <source>
        <dbReference type="EMBL" id="MCQ8188090.1"/>
    </source>
</evidence>
<dbReference type="RefSeq" id="WP_256649261.1">
    <property type="nucleotide sequence ID" value="NZ_JANIAA010000003.1"/>
</dbReference>
<evidence type="ECO:0000256" key="2">
    <source>
        <dbReference type="SAM" id="Phobius"/>
    </source>
</evidence>
<feature type="compositionally biased region" description="Basic and acidic residues" evidence="1">
    <location>
        <begin position="154"/>
        <end position="165"/>
    </location>
</feature>
<feature type="transmembrane region" description="Helical" evidence="2">
    <location>
        <begin position="21"/>
        <end position="43"/>
    </location>
</feature>
<evidence type="ECO:0000313" key="4">
    <source>
        <dbReference type="Proteomes" id="UP001204746"/>
    </source>
</evidence>
<feature type="region of interest" description="Disordered" evidence="1">
    <location>
        <begin position="121"/>
        <end position="165"/>
    </location>
</feature>
<name>A0ABT1USJ9_9ACTN</name>